<keyword evidence="2" id="KW-1185">Reference proteome</keyword>
<name>A0A4Z2HH60_9TELE</name>
<evidence type="ECO:0000313" key="1">
    <source>
        <dbReference type="EMBL" id="TNN64870.1"/>
    </source>
</evidence>
<comment type="caution">
    <text evidence="1">The sequence shown here is derived from an EMBL/GenBank/DDBJ whole genome shotgun (WGS) entry which is preliminary data.</text>
</comment>
<evidence type="ECO:0000313" key="2">
    <source>
        <dbReference type="Proteomes" id="UP000314294"/>
    </source>
</evidence>
<dbReference type="EMBL" id="SRLO01000244">
    <property type="protein sequence ID" value="TNN64870.1"/>
    <property type="molecule type" value="Genomic_DNA"/>
</dbReference>
<accession>A0A4Z2HH60</accession>
<organism evidence="1 2">
    <name type="scientific">Liparis tanakae</name>
    <name type="common">Tanaka's snailfish</name>
    <dbReference type="NCBI Taxonomy" id="230148"/>
    <lineage>
        <taxon>Eukaryota</taxon>
        <taxon>Metazoa</taxon>
        <taxon>Chordata</taxon>
        <taxon>Craniata</taxon>
        <taxon>Vertebrata</taxon>
        <taxon>Euteleostomi</taxon>
        <taxon>Actinopterygii</taxon>
        <taxon>Neopterygii</taxon>
        <taxon>Teleostei</taxon>
        <taxon>Neoteleostei</taxon>
        <taxon>Acanthomorphata</taxon>
        <taxon>Eupercaria</taxon>
        <taxon>Perciformes</taxon>
        <taxon>Cottioidei</taxon>
        <taxon>Cottales</taxon>
        <taxon>Liparidae</taxon>
        <taxon>Liparis</taxon>
    </lineage>
</organism>
<sequence>MPAMCHCHRISQALCAPPPRPAPWGRQLSTRSGCRGRRSVGQWRSLILIGLSHLFLEPAEVSCCWPPYQTAVCTARIELHSACRGEALMTLGVQGVGLKQSENQSVTGHMMDSLVAGTSR</sequence>
<dbReference type="AlphaFoldDB" id="A0A4Z2HH60"/>
<protein>
    <submittedName>
        <fullName evidence="1">Uncharacterized protein</fullName>
    </submittedName>
</protein>
<dbReference type="Proteomes" id="UP000314294">
    <property type="component" value="Unassembled WGS sequence"/>
</dbReference>
<proteinExistence type="predicted"/>
<gene>
    <name evidence="1" type="ORF">EYF80_024868</name>
</gene>
<reference evidence="1 2" key="1">
    <citation type="submission" date="2019-03" db="EMBL/GenBank/DDBJ databases">
        <title>First draft genome of Liparis tanakae, snailfish: a comprehensive survey of snailfish specific genes.</title>
        <authorList>
            <person name="Kim W."/>
            <person name="Song I."/>
            <person name="Jeong J.-H."/>
            <person name="Kim D."/>
            <person name="Kim S."/>
            <person name="Ryu S."/>
            <person name="Song J.Y."/>
            <person name="Lee S.K."/>
        </authorList>
    </citation>
    <scope>NUCLEOTIDE SEQUENCE [LARGE SCALE GENOMIC DNA]</scope>
    <source>
        <tissue evidence="1">Muscle</tissue>
    </source>
</reference>